<dbReference type="AlphaFoldDB" id="A0A5C4X793"/>
<dbReference type="InterPro" id="IPR010349">
    <property type="entry name" value="Asparaginase_II"/>
</dbReference>
<dbReference type="Pfam" id="PF06089">
    <property type="entry name" value="Asparaginase_II"/>
    <property type="match status" value="1"/>
</dbReference>
<comment type="caution">
    <text evidence="1">The sequence shown here is derived from an EMBL/GenBank/DDBJ whole genome shotgun (WGS) entry which is preliminary data.</text>
</comment>
<evidence type="ECO:0000313" key="2">
    <source>
        <dbReference type="Proteomes" id="UP000314223"/>
    </source>
</evidence>
<dbReference type="PANTHER" id="PTHR42110">
    <property type="entry name" value="L-ASPARAGINASE, PUTATIVE (AFU_ORTHOLOGUE AFUA_3G11890)-RELATED"/>
    <property type="match status" value="1"/>
</dbReference>
<protein>
    <submittedName>
        <fullName evidence="1">Asparaginase</fullName>
    </submittedName>
</protein>
<reference evidence="1 2" key="1">
    <citation type="submission" date="2019-06" db="EMBL/GenBank/DDBJ databases">
        <authorList>
            <person name="Mardanova A.M."/>
            <person name="Pudova D.S."/>
            <person name="Shagimardanova E.I."/>
            <person name="Gogoleva N.E."/>
            <person name="Lutfullin M.T."/>
            <person name="Hadieva G.F."/>
            <person name="Sharipova M.R."/>
        </authorList>
    </citation>
    <scope>NUCLEOTIDE SEQUENCE [LARGE SCALE GENOMIC DNA]</scope>
    <source>
        <strain evidence="1 2">MG-1</strain>
    </source>
</reference>
<sequence length="340" mass="35559">MTHTATPTATHRAHVPLVEVTRGDLVEGVHYGSFAVVDSECRPLTSAGDIDAPFYPRSTLKPLQLLAMLRLGLDLPTELLALAAASHSGSPEHIDGARRILHQYELDETALGNVIDLPYGAPEREAHLAAGGQRSRLAQNCSGKHAAMVATCRINGWDLAGYLDPTHPLQRHIGATIAELTGETPATVSTDGCGTPLPAISLTGMARAFARLSTVSTGTSAARVAAAMRDHPDMVAGAGRDVTALMRTVPGLIAKDGAEAVQLLGIDGMGIAVKIADGSDRARLPIATRILSALPAPTEKAGDIVSPPILGGGREVGGLRVTREVEDRLGEWERTRSVAS</sequence>
<dbReference type="PANTHER" id="PTHR42110:SF1">
    <property type="entry name" value="L-ASPARAGINASE, PUTATIVE (AFU_ORTHOLOGUE AFUA_3G11890)-RELATED"/>
    <property type="match status" value="1"/>
</dbReference>
<evidence type="ECO:0000313" key="1">
    <source>
        <dbReference type="EMBL" id="TNM56902.1"/>
    </source>
</evidence>
<dbReference type="EMBL" id="VDMQ01000002">
    <property type="protein sequence ID" value="TNM56902.1"/>
    <property type="molecule type" value="Genomic_DNA"/>
</dbReference>
<name>A0A5C4X793_9MICO</name>
<dbReference type="RefSeq" id="WP_139467698.1">
    <property type="nucleotide sequence ID" value="NZ_JAHQRN010000005.1"/>
</dbReference>
<gene>
    <name evidence="1" type="ORF">FHQ09_04870</name>
</gene>
<organism evidence="1 2">
    <name type="scientific">Brevibacterium sediminis</name>
    <dbReference type="NCBI Taxonomy" id="1857024"/>
    <lineage>
        <taxon>Bacteria</taxon>
        <taxon>Bacillati</taxon>
        <taxon>Actinomycetota</taxon>
        <taxon>Actinomycetes</taxon>
        <taxon>Micrococcales</taxon>
        <taxon>Brevibacteriaceae</taxon>
        <taxon>Brevibacterium</taxon>
    </lineage>
</organism>
<dbReference type="Proteomes" id="UP000314223">
    <property type="component" value="Unassembled WGS sequence"/>
</dbReference>
<proteinExistence type="predicted"/>
<accession>A0A5C4X793</accession>